<protein>
    <recommendedName>
        <fullName evidence="4">GAGE domain-containing protein</fullName>
    </recommendedName>
</protein>
<evidence type="ECO:0008006" key="4">
    <source>
        <dbReference type="Google" id="ProtNLM"/>
    </source>
</evidence>
<feature type="region of interest" description="Disordered" evidence="1">
    <location>
        <begin position="14"/>
        <end position="111"/>
    </location>
</feature>
<name>A0A2U1CFX3_9FIRM</name>
<gene>
    <name evidence="2" type="ORF">C7373_101323</name>
</gene>
<evidence type="ECO:0000256" key="1">
    <source>
        <dbReference type="SAM" id="MobiDB-lite"/>
    </source>
</evidence>
<comment type="caution">
    <text evidence="2">The sequence shown here is derived from an EMBL/GenBank/DDBJ whole genome shotgun (WGS) entry which is preliminary data.</text>
</comment>
<accession>A0A2U1CFX3</accession>
<proteinExistence type="predicted"/>
<feature type="compositionally biased region" description="Basic and acidic residues" evidence="1">
    <location>
        <begin position="73"/>
        <end position="82"/>
    </location>
</feature>
<evidence type="ECO:0000313" key="2">
    <source>
        <dbReference type="EMBL" id="PVY59809.1"/>
    </source>
</evidence>
<organism evidence="2 3">
    <name type="scientific">Intestinimonas butyriciproducens</name>
    <dbReference type="NCBI Taxonomy" id="1297617"/>
    <lineage>
        <taxon>Bacteria</taxon>
        <taxon>Bacillati</taxon>
        <taxon>Bacillota</taxon>
        <taxon>Clostridia</taxon>
        <taxon>Eubacteriales</taxon>
        <taxon>Intestinimonas</taxon>
    </lineage>
</organism>
<reference evidence="2 3" key="1">
    <citation type="submission" date="2018-04" db="EMBL/GenBank/DDBJ databases">
        <title>Genomic Encyclopedia of Type Strains, Phase IV (KMG-IV): sequencing the most valuable type-strain genomes for metagenomic binning, comparative biology and taxonomic classification.</title>
        <authorList>
            <person name="Goeker M."/>
        </authorList>
    </citation>
    <scope>NUCLEOTIDE SEQUENCE [LARGE SCALE GENOMIC DNA]</scope>
    <source>
        <strain evidence="2 3">DSM 26588</strain>
    </source>
</reference>
<sequence length="111" mass="12395">MEVLLCNFFNFFTDMPQQDQGKCAELPEKSDPVGHQTGQKEGRTAQRQKIDDRSQEEGQHHINAQLPAPGGDGIEKEPRGDQSPEEEIQRGAQQGEPDPPPEDAEQIIYQA</sequence>
<dbReference type="Proteomes" id="UP000245778">
    <property type="component" value="Unassembled WGS sequence"/>
</dbReference>
<feature type="compositionally biased region" description="Basic and acidic residues" evidence="1">
    <location>
        <begin position="25"/>
        <end position="60"/>
    </location>
</feature>
<evidence type="ECO:0000313" key="3">
    <source>
        <dbReference type="Proteomes" id="UP000245778"/>
    </source>
</evidence>
<dbReference type="AlphaFoldDB" id="A0A2U1CFX3"/>
<dbReference type="EMBL" id="QEKK01000001">
    <property type="protein sequence ID" value="PVY59809.1"/>
    <property type="molecule type" value="Genomic_DNA"/>
</dbReference>